<organism evidence="3 4">
    <name type="scientific">Novosphingobium colocasiae</name>
    <dbReference type="NCBI Taxonomy" id="1256513"/>
    <lineage>
        <taxon>Bacteria</taxon>
        <taxon>Pseudomonadati</taxon>
        <taxon>Pseudomonadota</taxon>
        <taxon>Alphaproteobacteria</taxon>
        <taxon>Sphingomonadales</taxon>
        <taxon>Sphingomonadaceae</taxon>
        <taxon>Novosphingobium</taxon>
    </lineage>
</organism>
<sequence length="281" mass="31100">MMRSQLQSRDIWTHGGGWPLPDLLRSAFASLLLLDSSDRPAYFASPWITDFDLFDNRFRDYAALFPRLADEPWIRFSHYLAKLSTKLDVRLLTTDNDRSGAFMSLPTLRASPRIACRLGDSKFHEKGILAPTFYIEGSMNITHHGVRVRGEKIVYHSVIGVGLAISSSVSMGIGILCGIVTVRSRHRGCRREHRPGSVDSRSTIFDTPRRKAVRVTPGGTGPKARATESGHKQTPPPARSLASYGKSGSPLRSRAPKRAGRCVQRDQMSLCSPLSPCVRVA</sequence>
<evidence type="ECO:0000313" key="4">
    <source>
        <dbReference type="Proteomes" id="UP000648075"/>
    </source>
</evidence>
<proteinExistence type="predicted"/>
<feature type="transmembrane region" description="Helical" evidence="2">
    <location>
        <begin position="153"/>
        <end position="182"/>
    </location>
</feature>
<evidence type="ECO:0000313" key="3">
    <source>
        <dbReference type="EMBL" id="GGZ00105.1"/>
    </source>
</evidence>
<protein>
    <submittedName>
        <fullName evidence="3">Uncharacterized protein</fullName>
    </submittedName>
</protein>
<reference evidence="3" key="1">
    <citation type="journal article" date="2014" name="Int. J. Syst. Evol. Microbiol.">
        <title>Complete genome sequence of Corynebacterium casei LMG S-19264T (=DSM 44701T), isolated from a smear-ripened cheese.</title>
        <authorList>
            <consortium name="US DOE Joint Genome Institute (JGI-PGF)"/>
            <person name="Walter F."/>
            <person name="Albersmeier A."/>
            <person name="Kalinowski J."/>
            <person name="Ruckert C."/>
        </authorList>
    </citation>
    <scope>NUCLEOTIDE SEQUENCE</scope>
    <source>
        <strain evidence="3">KCTC 32255</strain>
    </source>
</reference>
<comment type="caution">
    <text evidence="3">The sequence shown here is derived from an EMBL/GenBank/DDBJ whole genome shotgun (WGS) entry which is preliminary data.</text>
</comment>
<dbReference type="Proteomes" id="UP000648075">
    <property type="component" value="Unassembled WGS sequence"/>
</dbReference>
<evidence type="ECO:0000256" key="1">
    <source>
        <dbReference type="SAM" id="MobiDB-lite"/>
    </source>
</evidence>
<accession>A0A918PE08</accession>
<dbReference type="RefSeq" id="WP_189620406.1">
    <property type="nucleotide sequence ID" value="NZ_BMZA01000003.1"/>
</dbReference>
<dbReference type="EMBL" id="BMZA01000003">
    <property type="protein sequence ID" value="GGZ00105.1"/>
    <property type="molecule type" value="Genomic_DNA"/>
</dbReference>
<reference evidence="3" key="2">
    <citation type="submission" date="2020-09" db="EMBL/GenBank/DDBJ databases">
        <authorList>
            <person name="Sun Q."/>
            <person name="Kim S."/>
        </authorList>
    </citation>
    <scope>NUCLEOTIDE SEQUENCE</scope>
    <source>
        <strain evidence="3">KCTC 32255</strain>
    </source>
</reference>
<feature type="region of interest" description="Disordered" evidence="1">
    <location>
        <begin position="212"/>
        <end position="264"/>
    </location>
</feature>
<keyword evidence="2" id="KW-1133">Transmembrane helix</keyword>
<keyword evidence="2" id="KW-0472">Membrane</keyword>
<gene>
    <name evidence="3" type="ORF">GCM10011614_13900</name>
</gene>
<evidence type="ECO:0000256" key="2">
    <source>
        <dbReference type="SAM" id="Phobius"/>
    </source>
</evidence>
<keyword evidence="4" id="KW-1185">Reference proteome</keyword>
<name>A0A918PE08_9SPHN</name>
<dbReference type="AlphaFoldDB" id="A0A918PE08"/>
<keyword evidence="2" id="KW-0812">Transmembrane</keyword>